<evidence type="ECO:0000313" key="1">
    <source>
        <dbReference type="EMBL" id="MDP8591579.1"/>
    </source>
</evidence>
<dbReference type="Pfam" id="PF16162">
    <property type="entry name" value="KwaB"/>
    <property type="match status" value="1"/>
</dbReference>
<feature type="non-terminal residue" evidence="1">
    <location>
        <position position="1"/>
    </location>
</feature>
<sequence length="179" mass="20509">KGLKEDSFFAYAVRVRIDEQQFIFIAPFSKVSKISATKVIGNLKNNKLTKIKNDATVGFSSSISMLILDDEVLILNNLRIFEKCCGMKAEFVKGAQSLLQNIAQFDSIEDLGELQKVIESDSVVAKRLTKLNQSFERVQSFFNNKDKVENLLNDDAFKDKFKDIKYNNGKLQFEKRNRH</sequence>
<accession>A0AAJ1WDQ7</accession>
<gene>
    <name evidence="1" type="ORF">RAN64_16750</name>
</gene>
<protein>
    <submittedName>
        <fullName evidence="1">Uncharacterized protein</fullName>
    </submittedName>
</protein>
<dbReference type="AlphaFoldDB" id="A0AAJ1WDQ7"/>
<dbReference type="Proteomes" id="UP001238215">
    <property type="component" value="Unassembled WGS sequence"/>
</dbReference>
<dbReference type="InterPro" id="IPR032359">
    <property type="entry name" value="KwaB-like"/>
</dbReference>
<keyword evidence="2" id="KW-1185">Reference proteome</keyword>
<name>A0AAJ1WDQ7_9ENTE</name>
<feature type="non-terminal residue" evidence="1">
    <location>
        <position position="179"/>
    </location>
</feature>
<reference evidence="1 2" key="1">
    <citation type="submission" date="2023-08" db="EMBL/GenBank/DDBJ databases">
        <title>Whole genome sequencing of Enterococcus.</title>
        <authorList>
            <person name="Kaptchouang Tchatchouang C.D."/>
            <person name="Ateba C.N."/>
        </authorList>
    </citation>
    <scope>NUCLEOTIDE SEQUENCE [LARGE SCALE GENOMIC DNA]</scope>
    <source>
        <strain evidence="1 2">ENT3_CNKT_NWU</strain>
    </source>
</reference>
<proteinExistence type="predicted"/>
<dbReference type="EMBL" id="JAVBZS010000302">
    <property type="protein sequence ID" value="MDP8591579.1"/>
    <property type="molecule type" value="Genomic_DNA"/>
</dbReference>
<dbReference type="RefSeq" id="WP_370531683.1">
    <property type="nucleotide sequence ID" value="NZ_JAVBZS010000302.1"/>
</dbReference>
<comment type="caution">
    <text evidence="1">The sequence shown here is derived from an EMBL/GenBank/DDBJ whole genome shotgun (WGS) entry which is preliminary data.</text>
</comment>
<organism evidence="1 2">
    <name type="scientific">Enterococcus lactis</name>
    <dbReference type="NCBI Taxonomy" id="357441"/>
    <lineage>
        <taxon>Bacteria</taxon>
        <taxon>Bacillati</taxon>
        <taxon>Bacillota</taxon>
        <taxon>Bacilli</taxon>
        <taxon>Lactobacillales</taxon>
        <taxon>Enterococcaceae</taxon>
        <taxon>Enterococcus</taxon>
    </lineage>
</organism>
<evidence type="ECO:0000313" key="2">
    <source>
        <dbReference type="Proteomes" id="UP001238215"/>
    </source>
</evidence>